<evidence type="ECO:0000313" key="2">
    <source>
        <dbReference type="Proteomes" id="UP000318815"/>
    </source>
</evidence>
<proteinExistence type="predicted"/>
<comment type="caution">
    <text evidence="1">The sequence shown here is derived from an EMBL/GenBank/DDBJ whole genome shotgun (WGS) entry which is preliminary data.</text>
</comment>
<evidence type="ECO:0008006" key="3">
    <source>
        <dbReference type="Google" id="ProtNLM"/>
    </source>
</evidence>
<accession>A0A5C6LU01</accession>
<organism evidence="1 2">
    <name type="scientific">Chitinophaga pinensis</name>
    <dbReference type="NCBI Taxonomy" id="79329"/>
    <lineage>
        <taxon>Bacteria</taxon>
        <taxon>Pseudomonadati</taxon>
        <taxon>Bacteroidota</taxon>
        <taxon>Chitinophagia</taxon>
        <taxon>Chitinophagales</taxon>
        <taxon>Chitinophagaceae</taxon>
        <taxon>Chitinophaga</taxon>
    </lineage>
</organism>
<gene>
    <name evidence="1" type="ORF">FEF09_13655</name>
</gene>
<dbReference type="SUPFAM" id="SSF48695">
    <property type="entry name" value="Multiheme cytochromes"/>
    <property type="match status" value="1"/>
</dbReference>
<protein>
    <recommendedName>
        <fullName evidence="3">Cytochrome c-552/4 domain-containing protein</fullName>
    </recommendedName>
</protein>
<dbReference type="Proteomes" id="UP000318815">
    <property type="component" value="Unassembled WGS sequence"/>
</dbReference>
<dbReference type="InterPro" id="IPR036280">
    <property type="entry name" value="Multihaem_cyt_sf"/>
</dbReference>
<reference evidence="1 2" key="1">
    <citation type="submission" date="2019-08" db="EMBL/GenBank/DDBJ databases">
        <title>Whole genome sequencing of chitin degrading bacteria Chitinophaga pinensis YS16.</title>
        <authorList>
            <person name="Singh R.P."/>
            <person name="Manchanda G."/>
            <person name="Maurya I.K."/>
            <person name="Joshi N.K."/>
            <person name="Srivastava A.K."/>
        </authorList>
    </citation>
    <scope>NUCLEOTIDE SEQUENCE [LARGE SCALE GENOMIC DNA]</scope>
    <source>
        <strain evidence="1 2">YS-16</strain>
    </source>
</reference>
<dbReference type="EMBL" id="VOHS01000011">
    <property type="protein sequence ID" value="TWW00038.1"/>
    <property type="molecule type" value="Genomic_DNA"/>
</dbReference>
<dbReference type="RefSeq" id="WP_146305634.1">
    <property type="nucleotide sequence ID" value="NZ_VOHS01000011.1"/>
</dbReference>
<sequence>MKGLIFLLILSFIGIGSIICTAWLPAVPAQKMPAFAGSEACKSCHHDIFNDTRHTAHYLSSALPDDAHIKGTFAPGKNEFVYNQWMVLVLDKKKMFSCRRLI</sequence>
<keyword evidence="2" id="KW-1185">Reference proteome</keyword>
<name>A0A5C6LU01_9BACT</name>
<dbReference type="OrthoDB" id="9814800at2"/>
<evidence type="ECO:0000313" key="1">
    <source>
        <dbReference type="EMBL" id="TWW00038.1"/>
    </source>
</evidence>
<dbReference type="AlphaFoldDB" id="A0A5C6LU01"/>